<feature type="region of interest" description="Disordered" evidence="1">
    <location>
        <begin position="353"/>
        <end position="377"/>
    </location>
</feature>
<dbReference type="KEGG" id="mym:A176_004318"/>
<name>A0A0H4WVH9_9BACT</name>
<dbReference type="EMBL" id="CP012109">
    <property type="protein sequence ID" value="AKQ67406.1"/>
    <property type="molecule type" value="Genomic_DNA"/>
</dbReference>
<evidence type="ECO:0000313" key="2">
    <source>
        <dbReference type="EMBL" id="AKQ67406.1"/>
    </source>
</evidence>
<dbReference type="Proteomes" id="UP000009026">
    <property type="component" value="Chromosome"/>
</dbReference>
<dbReference type="Gene3D" id="2.60.40.10">
    <property type="entry name" value="Immunoglobulins"/>
    <property type="match status" value="1"/>
</dbReference>
<accession>A0A0H4WVH9</accession>
<keyword evidence="3" id="KW-1185">Reference proteome</keyword>
<evidence type="ECO:0008006" key="4">
    <source>
        <dbReference type="Google" id="ProtNLM"/>
    </source>
</evidence>
<dbReference type="InterPro" id="IPR013783">
    <property type="entry name" value="Ig-like_fold"/>
</dbReference>
<organism evidence="2 3">
    <name type="scientific">Pseudomyxococcus hansupus</name>
    <dbReference type="NCBI Taxonomy" id="1297742"/>
    <lineage>
        <taxon>Bacteria</taxon>
        <taxon>Pseudomonadati</taxon>
        <taxon>Myxococcota</taxon>
        <taxon>Myxococcia</taxon>
        <taxon>Myxococcales</taxon>
        <taxon>Cystobacterineae</taxon>
        <taxon>Myxococcaceae</taxon>
        <taxon>Pseudomyxococcus</taxon>
    </lineage>
</organism>
<dbReference type="InterPro" id="IPR008964">
    <property type="entry name" value="Invasin/intimin_cell_adhesion"/>
</dbReference>
<evidence type="ECO:0000256" key="1">
    <source>
        <dbReference type="SAM" id="MobiDB-lite"/>
    </source>
</evidence>
<dbReference type="SUPFAM" id="SSF49373">
    <property type="entry name" value="Invasin/intimin cell-adhesion fragments"/>
    <property type="match status" value="1"/>
</dbReference>
<dbReference type="PATRIC" id="fig|1297742.4.peg.4360"/>
<reference evidence="2 3" key="1">
    <citation type="journal article" date="2016" name="PLoS ONE">
        <title>Complete Genome Sequence and Comparative Genomics of a Novel Myxobacterium Myxococcus hansupus.</title>
        <authorList>
            <person name="Sharma G."/>
            <person name="Narwani T."/>
            <person name="Subramanian S."/>
        </authorList>
    </citation>
    <scope>NUCLEOTIDE SEQUENCE [LARGE SCALE GENOMIC DNA]</scope>
    <source>
        <strain evidence="3">mixupus</strain>
    </source>
</reference>
<dbReference type="AlphaFoldDB" id="A0A0H4WVH9"/>
<dbReference type="STRING" id="1297742.A176_004318"/>
<dbReference type="eggNOG" id="COG2831">
    <property type="taxonomic scope" value="Bacteria"/>
</dbReference>
<feature type="region of interest" description="Disordered" evidence="1">
    <location>
        <begin position="288"/>
        <end position="315"/>
    </location>
</feature>
<protein>
    <recommendedName>
        <fullName evidence="4">Big-1 domain-containing protein</fullName>
    </recommendedName>
</protein>
<gene>
    <name evidence="2" type="ORF">A176_004318</name>
</gene>
<feature type="compositionally biased region" description="Basic and acidic residues" evidence="1">
    <location>
        <begin position="299"/>
        <end position="308"/>
    </location>
</feature>
<proteinExistence type="predicted"/>
<evidence type="ECO:0000313" key="3">
    <source>
        <dbReference type="Proteomes" id="UP000009026"/>
    </source>
</evidence>
<sequence length="539" mass="57544">MAREDAEDALCAARVQPASFIAFKEFPLMRPGLAPWVAVASLLFIACSPSAPATLEFVDQSPAQPRLGEITTLRFRAVDTRGQPQAGTQVSFTLESPVPGVELSPTEGVTNPNDGLVTVQVVARGGRVASAVVIATAGTGAEMKRAVSPVVSFAGTNSSSRQFTFQCGSFSGNASGLHHAIGAWDDTRSLIAGVKLKCIAHVGDRNGDGVVGAQVSFLTEAGTIGPSAVSVTDVVGNAEVLYKTSLPLPQDVEPGVFTWNPVKDATHTGEYLAPLWMHPFLWDENPIASYGNTAQPQQDRPEPRRPDPIRPGIVNNPRDNLVSLIAITSGEEAFDDLNNNGVWDSGEPFEDTTEPFVDNNDNGTWDPGERYVDTNGDGRWTGKNGQYDASTLIWVQERILWTGMPHGLDYRDTRLQISPPTTPPPFISHFGGIPVSFIVSDPWFNRIAQNGEDDGCAGGASGPVKVTQANAGIALTYPSFNFETYLISDVHEQPSEGPAPAPSNPPVPWSVNPLCKYTAAQEEGHQVYVIGPTISGTVE</sequence>